<reference evidence="3 4" key="1">
    <citation type="submission" date="2019-10" db="EMBL/GenBank/DDBJ databases">
        <title>Genome Sequence of Micromonospora terminaliae DSM 101760.</title>
        <authorList>
            <person name="Guo L."/>
        </authorList>
    </citation>
    <scope>NUCLEOTIDE SEQUENCE [LARGE SCALE GENOMIC DNA]</scope>
    <source>
        <strain evidence="3 4">DSM 101760</strain>
    </source>
</reference>
<evidence type="ECO:0000256" key="1">
    <source>
        <dbReference type="SAM" id="MobiDB-lite"/>
    </source>
</evidence>
<sequence>MLRDGATYPSMPSLAGALAFTGRLIPSDNLARITVTDNSLKVSWTWTIRPGRASAKRWKELGIPPVVWHWMPPSGGPAKVAYPESPEFRRPVLLLALARDATVEVRRDRPSFTVFRVERPRSPFSAVTASPGPACQCHPSHHQRRPMSDLRHAVLDPDTMRCDLTPQVTVFRNQDPRVTPLFDDPQSILAAMGTPYVLVSGSKETVSIEADDLDRIADRMAVSLGYVSRQILPPGLVIVPRPTGVVIQSWEGRFEVQVTIKDPDKPAAYAYSARCQGSVSLIVIQHDDNVTVTARAGPNAFARSTFIYSLKVPHERVPGQGAHLDLDRKTYHQHALPDRTGFLSVLQLMIEVPLSFVPVIGDLYELGQLAFMMATGRDFWGNQVTANDIVLYGTLAAVSVGATAYVRLGRSATRLSEELARLEGLTADLRRILADADGPARSRAFLKRLESLPERQQEKLVKMLETTIANPRAAPRLAKAVQDVLQETKKASKEAEELLDLDVRAMFTEDMTSFSNSMLRWEYDEYLAWASRNRKDPKAPLDWLLATERQWVRGYLTAHLGDDYRAVIKAAHGRLPGQVTLTAAMLRHYDDVAGMGINQYNKMQSRVRKVSGFGYLFELDHIIEQRFIRRLREWTEAVPEYLAFQAFLVPKNAAVAAEMIRVDPTSHLIRYVHQAKTDMMRALIPHGSESLFTAQQVADATLFTLKSLDAHTYLKTIDVLEEDFRFLAEALGQKMPRLRPWDELTEDLFTVANGWPQAR</sequence>
<accession>A0AAJ3DL27</accession>
<dbReference type="EMBL" id="JAAHBZ010000010">
    <property type="protein sequence ID" value="NES30331.1"/>
    <property type="molecule type" value="Genomic_DNA"/>
</dbReference>
<protein>
    <submittedName>
        <fullName evidence="2">Uncharacterized protein</fullName>
    </submittedName>
</protein>
<dbReference type="Proteomes" id="UP000477779">
    <property type="component" value="Unassembled WGS sequence"/>
</dbReference>
<evidence type="ECO:0000313" key="5">
    <source>
        <dbReference type="Proteomes" id="UP000477779"/>
    </source>
</evidence>
<dbReference type="AlphaFoldDB" id="A0AAJ3DL27"/>
<name>A0AAJ3DL27_9ACTN</name>
<organism evidence="2 5">
    <name type="scientific">Micromonospora terminaliae</name>
    <dbReference type="NCBI Taxonomy" id="1914461"/>
    <lineage>
        <taxon>Bacteria</taxon>
        <taxon>Bacillati</taxon>
        <taxon>Actinomycetota</taxon>
        <taxon>Actinomycetes</taxon>
        <taxon>Micromonosporales</taxon>
        <taxon>Micromonosporaceae</taxon>
        <taxon>Micromonospora</taxon>
    </lineage>
</organism>
<proteinExistence type="predicted"/>
<dbReference type="EMBL" id="CP045309">
    <property type="protein sequence ID" value="QGL46913.1"/>
    <property type="molecule type" value="Genomic_DNA"/>
</dbReference>
<evidence type="ECO:0000313" key="3">
    <source>
        <dbReference type="EMBL" id="QGL46913.1"/>
    </source>
</evidence>
<feature type="region of interest" description="Disordered" evidence="1">
    <location>
        <begin position="125"/>
        <end position="146"/>
    </location>
</feature>
<keyword evidence="4" id="KW-1185">Reference proteome</keyword>
<gene>
    <name evidence="2" type="ORF">G3561_22615</name>
    <name evidence="3" type="ORF">GCE86_07505</name>
</gene>
<evidence type="ECO:0000313" key="4">
    <source>
        <dbReference type="Proteomes" id="UP000402241"/>
    </source>
</evidence>
<reference evidence="2 5" key="2">
    <citation type="submission" date="2020-02" db="EMBL/GenBank/DDBJ databases">
        <title>WGS of Micromonospora spp. isolated from hot spring.</title>
        <authorList>
            <person name="Thawai C."/>
        </authorList>
    </citation>
    <scope>NUCLEOTIDE SEQUENCE [LARGE SCALE GENOMIC DNA]</scope>
    <source>
        <strain evidence="2 5">TMS7</strain>
    </source>
</reference>
<dbReference type="RefSeq" id="WP_154226256.1">
    <property type="nucleotide sequence ID" value="NZ_CP045309.1"/>
</dbReference>
<dbReference type="Proteomes" id="UP000402241">
    <property type="component" value="Chromosome"/>
</dbReference>
<evidence type="ECO:0000313" key="2">
    <source>
        <dbReference type="EMBL" id="NES30331.1"/>
    </source>
</evidence>